<comment type="cofactor">
    <cofactor evidence="2">
        <name>K(+)</name>
        <dbReference type="ChEBI" id="CHEBI:29103"/>
    </cofactor>
</comment>
<dbReference type="NCBIfam" id="NF004491">
    <property type="entry name" value="PRK05826.1"/>
    <property type="match status" value="1"/>
</dbReference>
<feature type="domain" description="Pyruvate kinase barrel" evidence="16">
    <location>
        <begin position="27"/>
        <end position="351"/>
    </location>
</feature>
<evidence type="ECO:0000256" key="7">
    <source>
        <dbReference type="ARBA" id="ARBA00022723"/>
    </source>
</evidence>
<comment type="caution">
    <text evidence="18">The sequence shown here is derived from an EMBL/GenBank/DDBJ whole genome shotgun (WGS) entry which is preliminary data.</text>
</comment>
<evidence type="ECO:0000256" key="2">
    <source>
        <dbReference type="ARBA" id="ARBA00001958"/>
    </source>
</evidence>
<comment type="similarity">
    <text evidence="4 15">Belongs to the pyruvate kinase family.</text>
</comment>
<feature type="domain" description="Pyruvate kinase C-terminal" evidence="17">
    <location>
        <begin position="386"/>
        <end position="499"/>
    </location>
</feature>
<evidence type="ECO:0000256" key="12">
    <source>
        <dbReference type="ARBA" id="ARBA00023152"/>
    </source>
</evidence>
<sequence length="502" mass="54582">METLKNKSEGSRIQLEQVLNPTDVSQRKTKIICTLGPSCSTKEMLVDMLNAGMDIARLNFSHGDHESHGVMLETLREAVKSIPGKQCAVLLDTKGPEIRTGFLENHEKVSFEAGQELEISTDYSIEGNSKRIACSYKSLPKTVKPGDQILIADGSLVCTVEECLDDCVRATVVNNATIGERKNMNLPGCVVDLPTLTEKDEDDLIDFGIKKGVDIIAASFIRSAADVENIKDVLGPRGSHIKIISKIENQEGLNNYDEILEESDGIMVARGDLGMEIPPEKVFLAQKWMIDKANLAGKPVITATQMLESMIKNPRPTRAEASDVANAVLDGSDCVMLSGETAGGSYPLESVTIMAKIACEAELMFDYEKLYNDIRSHAPAPKHTAESIAAACASAALSLHIDIIIVLTDTGRIARYVAKYRPRQVILACSVSAHIVRQMNLSRGAKGFKVPSFQGTDMLLQVVIKAAKDLGLCETGHKAITIHGTQEESPDESNVMEIIDIE</sequence>
<dbReference type="GO" id="GO:0006950">
    <property type="term" value="P:response to stress"/>
    <property type="evidence" value="ECO:0007669"/>
    <property type="project" value="UniProtKB-ARBA"/>
</dbReference>
<dbReference type="Pfam" id="PF02887">
    <property type="entry name" value="PK_C"/>
    <property type="match status" value="1"/>
</dbReference>
<evidence type="ECO:0000313" key="19">
    <source>
        <dbReference type="Proteomes" id="UP001295684"/>
    </source>
</evidence>
<evidence type="ECO:0000256" key="6">
    <source>
        <dbReference type="ARBA" id="ARBA00022679"/>
    </source>
</evidence>
<evidence type="ECO:0000259" key="16">
    <source>
        <dbReference type="Pfam" id="PF00224"/>
    </source>
</evidence>
<evidence type="ECO:0000313" key="18">
    <source>
        <dbReference type="EMBL" id="CAI2366399.1"/>
    </source>
</evidence>
<dbReference type="InterPro" id="IPR015793">
    <property type="entry name" value="Pyrv_Knase_brl"/>
</dbReference>
<reference evidence="18" key="1">
    <citation type="submission" date="2023-07" db="EMBL/GenBank/DDBJ databases">
        <authorList>
            <consortium name="AG Swart"/>
            <person name="Singh M."/>
            <person name="Singh A."/>
            <person name="Seah K."/>
            <person name="Emmerich C."/>
        </authorList>
    </citation>
    <scope>NUCLEOTIDE SEQUENCE</scope>
    <source>
        <strain evidence="18">DP1</strain>
    </source>
</reference>
<organism evidence="18 19">
    <name type="scientific">Euplotes crassus</name>
    <dbReference type="NCBI Taxonomy" id="5936"/>
    <lineage>
        <taxon>Eukaryota</taxon>
        <taxon>Sar</taxon>
        <taxon>Alveolata</taxon>
        <taxon>Ciliophora</taxon>
        <taxon>Intramacronucleata</taxon>
        <taxon>Spirotrichea</taxon>
        <taxon>Hypotrichia</taxon>
        <taxon>Euplotida</taxon>
        <taxon>Euplotidae</taxon>
        <taxon>Moneuplotes</taxon>
    </lineage>
</organism>
<dbReference type="SUPFAM" id="SSF50800">
    <property type="entry name" value="PK beta-barrel domain-like"/>
    <property type="match status" value="1"/>
</dbReference>
<keyword evidence="8" id="KW-0547">Nucleotide-binding</keyword>
<keyword evidence="11 15" id="KW-0460">Magnesium</keyword>
<name>A0AAD1X7V3_EUPCR</name>
<dbReference type="PROSITE" id="PS00110">
    <property type="entry name" value="PYRUVATE_KINASE"/>
    <property type="match status" value="1"/>
</dbReference>
<keyword evidence="9 15" id="KW-0418">Kinase</keyword>
<gene>
    <name evidence="18" type="ORF">ECRASSUSDP1_LOCUS7672</name>
</gene>
<keyword evidence="13" id="KW-0670">Pyruvate</keyword>
<dbReference type="InterPro" id="IPR015806">
    <property type="entry name" value="Pyrv_Knase_insert_dom_sf"/>
</dbReference>
<evidence type="ECO:0000256" key="5">
    <source>
        <dbReference type="ARBA" id="ARBA00012142"/>
    </source>
</evidence>
<evidence type="ECO:0000256" key="4">
    <source>
        <dbReference type="ARBA" id="ARBA00008663"/>
    </source>
</evidence>
<protein>
    <recommendedName>
        <fullName evidence="5 15">Pyruvate kinase</fullName>
        <ecNumber evidence="5 15">2.7.1.40</ecNumber>
    </recommendedName>
</protein>
<accession>A0AAD1X7V3</accession>
<proteinExistence type="inferred from homology"/>
<keyword evidence="7" id="KW-0479">Metal-binding</keyword>
<dbReference type="InterPro" id="IPR011037">
    <property type="entry name" value="Pyrv_Knase-like_insert_dom_sf"/>
</dbReference>
<dbReference type="SUPFAM" id="SSF51621">
    <property type="entry name" value="Phosphoenolpyruvate/pyruvate domain"/>
    <property type="match status" value="1"/>
</dbReference>
<keyword evidence="6 15" id="KW-0808">Transferase</keyword>
<evidence type="ECO:0000259" key="17">
    <source>
        <dbReference type="Pfam" id="PF02887"/>
    </source>
</evidence>
<evidence type="ECO:0000256" key="1">
    <source>
        <dbReference type="ARBA" id="ARBA00001946"/>
    </source>
</evidence>
<evidence type="ECO:0000256" key="8">
    <source>
        <dbReference type="ARBA" id="ARBA00022741"/>
    </source>
</evidence>
<dbReference type="Pfam" id="PF00224">
    <property type="entry name" value="PK"/>
    <property type="match status" value="1"/>
</dbReference>
<dbReference type="Gene3D" id="2.40.33.10">
    <property type="entry name" value="PK beta-barrel domain-like"/>
    <property type="match status" value="1"/>
</dbReference>
<keyword evidence="10" id="KW-0067">ATP-binding</keyword>
<dbReference type="GO" id="GO:0016301">
    <property type="term" value="F:kinase activity"/>
    <property type="evidence" value="ECO:0007669"/>
    <property type="project" value="UniProtKB-KW"/>
</dbReference>
<dbReference type="EMBL" id="CAMPGE010007482">
    <property type="protein sequence ID" value="CAI2366399.1"/>
    <property type="molecule type" value="Genomic_DNA"/>
</dbReference>
<dbReference type="PANTHER" id="PTHR11817">
    <property type="entry name" value="PYRUVATE KINASE"/>
    <property type="match status" value="1"/>
</dbReference>
<dbReference type="AlphaFoldDB" id="A0AAD1X7V3"/>
<dbReference type="GO" id="GO:0004743">
    <property type="term" value="F:pyruvate kinase activity"/>
    <property type="evidence" value="ECO:0007669"/>
    <property type="project" value="UniProtKB-EC"/>
</dbReference>
<dbReference type="InterPro" id="IPR015795">
    <property type="entry name" value="Pyrv_Knase_C"/>
</dbReference>
<dbReference type="EC" id="2.7.1.40" evidence="5 15"/>
<dbReference type="GO" id="GO:0000287">
    <property type="term" value="F:magnesium ion binding"/>
    <property type="evidence" value="ECO:0007669"/>
    <property type="project" value="InterPro"/>
</dbReference>
<evidence type="ECO:0000256" key="9">
    <source>
        <dbReference type="ARBA" id="ARBA00022777"/>
    </source>
</evidence>
<evidence type="ECO:0000256" key="13">
    <source>
        <dbReference type="ARBA" id="ARBA00023317"/>
    </source>
</evidence>
<evidence type="ECO:0000256" key="14">
    <source>
        <dbReference type="ARBA" id="ARBA00048152"/>
    </source>
</evidence>
<dbReference type="Gene3D" id="3.40.1380.20">
    <property type="entry name" value="Pyruvate kinase, C-terminal domain"/>
    <property type="match status" value="1"/>
</dbReference>
<dbReference type="NCBIfam" id="NF004978">
    <property type="entry name" value="PRK06354.1"/>
    <property type="match status" value="1"/>
</dbReference>
<evidence type="ECO:0000256" key="3">
    <source>
        <dbReference type="ARBA" id="ARBA00004997"/>
    </source>
</evidence>
<dbReference type="GO" id="GO:0005524">
    <property type="term" value="F:ATP binding"/>
    <property type="evidence" value="ECO:0007669"/>
    <property type="project" value="UniProtKB-KW"/>
</dbReference>
<dbReference type="FunFam" id="2.40.33.10:FF:000001">
    <property type="entry name" value="Pyruvate kinase"/>
    <property type="match status" value="1"/>
</dbReference>
<evidence type="ECO:0000256" key="15">
    <source>
        <dbReference type="RuleBase" id="RU000504"/>
    </source>
</evidence>
<dbReference type="FunFam" id="3.20.20.60:FF:000001">
    <property type="entry name" value="Pyruvate kinase"/>
    <property type="match status" value="1"/>
</dbReference>
<dbReference type="Proteomes" id="UP001295684">
    <property type="component" value="Unassembled WGS sequence"/>
</dbReference>
<dbReference type="GO" id="GO:0030955">
    <property type="term" value="F:potassium ion binding"/>
    <property type="evidence" value="ECO:0007669"/>
    <property type="project" value="InterPro"/>
</dbReference>
<comment type="catalytic activity">
    <reaction evidence="14 15">
        <text>pyruvate + ATP = phosphoenolpyruvate + ADP + H(+)</text>
        <dbReference type="Rhea" id="RHEA:18157"/>
        <dbReference type="ChEBI" id="CHEBI:15361"/>
        <dbReference type="ChEBI" id="CHEBI:15378"/>
        <dbReference type="ChEBI" id="CHEBI:30616"/>
        <dbReference type="ChEBI" id="CHEBI:58702"/>
        <dbReference type="ChEBI" id="CHEBI:456216"/>
        <dbReference type="EC" id="2.7.1.40"/>
    </reaction>
</comment>
<evidence type="ECO:0000256" key="10">
    <source>
        <dbReference type="ARBA" id="ARBA00022840"/>
    </source>
</evidence>
<keyword evidence="12 15" id="KW-0324">Glycolysis</keyword>
<comment type="cofactor">
    <cofactor evidence="1">
        <name>Mg(2+)</name>
        <dbReference type="ChEBI" id="CHEBI:18420"/>
    </cofactor>
</comment>
<comment type="pathway">
    <text evidence="3 15">Carbohydrate degradation; glycolysis; pyruvate from D-glyceraldehyde 3-phosphate: step 5/5.</text>
</comment>
<dbReference type="SUPFAM" id="SSF52935">
    <property type="entry name" value="PK C-terminal domain-like"/>
    <property type="match status" value="1"/>
</dbReference>
<dbReference type="InterPro" id="IPR001697">
    <property type="entry name" value="Pyr_Knase"/>
</dbReference>
<dbReference type="InterPro" id="IPR015813">
    <property type="entry name" value="Pyrv/PenolPyrv_kinase-like_dom"/>
</dbReference>
<dbReference type="PRINTS" id="PR01050">
    <property type="entry name" value="PYRUVTKNASE"/>
</dbReference>
<dbReference type="InterPro" id="IPR040442">
    <property type="entry name" value="Pyrv_kinase-like_dom_sf"/>
</dbReference>
<dbReference type="Gene3D" id="3.20.20.60">
    <property type="entry name" value="Phosphoenolpyruvate-binding domains"/>
    <property type="match status" value="1"/>
</dbReference>
<dbReference type="NCBIfam" id="TIGR01064">
    <property type="entry name" value="pyruv_kin"/>
    <property type="match status" value="1"/>
</dbReference>
<keyword evidence="19" id="KW-1185">Reference proteome</keyword>
<dbReference type="InterPro" id="IPR036918">
    <property type="entry name" value="Pyrv_Knase_C_sf"/>
</dbReference>
<evidence type="ECO:0000256" key="11">
    <source>
        <dbReference type="ARBA" id="ARBA00022842"/>
    </source>
</evidence>
<dbReference type="InterPro" id="IPR018209">
    <property type="entry name" value="Pyrv_Knase_AS"/>
</dbReference>